<dbReference type="Gene3D" id="3.40.50.2000">
    <property type="entry name" value="Glycogen Phosphorylase B"/>
    <property type="match status" value="2"/>
</dbReference>
<accession>A0A2M8LAR5</accession>
<dbReference type="CDD" id="cd03801">
    <property type="entry name" value="GT4_PimA-like"/>
    <property type="match status" value="1"/>
</dbReference>
<protein>
    <recommendedName>
        <fullName evidence="3">Glycosyl transferase family 1 domain-containing protein</fullName>
    </recommendedName>
</protein>
<sequence length="340" mass="38848">MQTKKKILICSGLYPPDVGGPAKYAKNLEQEFLKMGYGVKVLAYGAEKKMPIGIRHFWYFFRIILVLPKTDFIIGLDIFSTGFPMVLAGKILGKKTILRVGGDFLWETYVESTGNLIKLKDFYNKKPRLSIKFKIIALFQKFALKNASALASNTTWQKEFFEKVYNLDARKNLVIENFYPARNEIFNDNVSEKNFLFAGRKIKFKNLKILEKVFEELKTEGVKAKLEVVDSLSAEELRKKIKSSYALITVSISDFAPNFIIEGVGANKPFILTEDCGLTEKLNGLGIFIDASGADNIKKAVLNLLDDDIYKDYKKRLTEFNFTHSWQEIAQEFLVIYKSL</sequence>
<evidence type="ECO:0000313" key="1">
    <source>
        <dbReference type="EMBL" id="PJE73709.1"/>
    </source>
</evidence>
<dbReference type="AlphaFoldDB" id="A0A2M8LAR5"/>
<evidence type="ECO:0008006" key="3">
    <source>
        <dbReference type="Google" id="ProtNLM"/>
    </source>
</evidence>
<organism evidence="1 2">
    <name type="scientific">Candidatus Terrybacteria bacterium CG10_big_fil_rev_8_21_14_0_10_41_10</name>
    <dbReference type="NCBI Taxonomy" id="1975026"/>
    <lineage>
        <taxon>Bacteria</taxon>
        <taxon>Candidatus Terryibacteriota</taxon>
    </lineage>
</organism>
<dbReference type="EMBL" id="PFER01000017">
    <property type="protein sequence ID" value="PJE73709.1"/>
    <property type="molecule type" value="Genomic_DNA"/>
</dbReference>
<gene>
    <name evidence="1" type="ORF">COV02_01065</name>
</gene>
<proteinExistence type="predicted"/>
<name>A0A2M8LAR5_9BACT</name>
<reference evidence="2" key="1">
    <citation type="submission" date="2017-09" db="EMBL/GenBank/DDBJ databases">
        <title>Depth-based differentiation of microbial function through sediment-hosted aquifers and enrichment of novel symbionts in the deep terrestrial subsurface.</title>
        <authorList>
            <person name="Probst A.J."/>
            <person name="Ladd B."/>
            <person name="Jarett J.K."/>
            <person name="Geller-Mcgrath D.E."/>
            <person name="Sieber C.M.K."/>
            <person name="Emerson J.B."/>
            <person name="Anantharaman K."/>
            <person name="Thomas B.C."/>
            <person name="Malmstrom R."/>
            <person name="Stieglmeier M."/>
            <person name="Klingl A."/>
            <person name="Woyke T."/>
            <person name="Ryan C.M."/>
            <person name="Banfield J.F."/>
        </authorList>
    </citation>
    <scope>NUCLEOTIDE SEQUENCE [LARGE SCALE GENOMIC DNA]</scope>
</reference>
<dbReference type="SUPFAM" id="SSF53756">
    <property type="entry name" value="UDP-Glycosyltransferase/glycogen phosphorylase"/>
    <property type="match status" value="1"/>
</dbReference>
<dbReference type="Proteomes" id="UP000230959">
    <property type="component" value="Unassembled WGS sequence"/>
</dbReference>
<comment type="caution">
    <text evidence="1">The sequence shown here is derived from an EMBL/GenBank/DDBJ whole genome shotgun (WGS) entry which is preliminary data.</text>
</comment>
<evidence type="ECO:0000313" key="2">
    <source>
        <dbReference type="Proteomes" id="UP000230959"/>
    </source>
</evidence>